<evidence type="ECO:0000256" key="6">
    <source>
        <dbReference type="ARBA" id="ARBA00023065"/>
    </source>
</evidence>
<dbReference type="PANTHER" id="PTHR11693">
    <property type="entry name" value="ATP SYNTHASE GAMMA CHAIN"/>
    <property type="match status" value="1"/>
</dbReference>
<evidence type="ECO:0000256" key="7">
    <source>
        <dbReference type="ARBA" id="ARBA00023136"/>
    </source>
</evidence>
<dbReference type="GO" id="GO:0042777">
    <property type="term" value="P:proton motive force-driven plasma membrane ATP synthesis"/>
    <property type="evidence" value="ECO:0007669"/>
    <property type="project" value="UniProtKB-UniRule"/>
</dbReference>
<dbReference type="Gene3D" id="1.10.287.80">
    <property type="entry name" value="ATP synthase, gamma subunit, helix hairpin domain"/>
    <property type="match status" value="1"/>
</dbReference>
<comment type="similarity">
    <text evidence="3 10">Belongs to the ATPase gamma chain family.</text>
</comment>
<dbReference type="Pfam" id="PF00231">
    <property type="entry name" value="ATP-synt"/>
    <property type="match status" value="1"/>
</dbReference>
<dbReference type="RefSeq" id="WP_370595403.1">
    <property type="nucleotide sequence ID" value="NZ_JALBUR010000002.1"/>
</dbReference>
<keyword evidence="10" id="KW-1003">Cell membrane</keyword>
<keyword evidence="9 10" id="KW-0066">ATP synthesis</keyword>
<dbReference type="SUPFAM" id="SSF52943">
    <property type="entry name" value="ATP synthase (F1-ATPase), gamma subunit"/>
    <property type="match status" value="1"/>
</dbReference>
<evidence type="ECO:0000256" key="4">
    <source>
        <dbReference type="ARBA" id="ARBA00022448"/>
    </source>
</evidence>
<evidence type="ECO:0000256" key="3">
    <source>
        <dbReference type="ARBA" id="ARBA00007681"/>
    </source>
</evidence>
<dbReference type="Gene3D" id="3.40.1380.10">
    <property type="match status" value="1"/>
</dbReference>
<keyword evidence="6 10" id="KW-0406">Ion transport</keyword>
<dbReference type="GO" id="GO:0046933">
    <property type="term" value="F:proton-transporting ATP synthase activity, rotational mechanism"/>
    <property type="evidence" value="ECO:0007669"/>
    <property type="project" value="UniProtKB-UniRule"/>
</dbReference>
<evidence type="ECO:0000313" key="12">
    <source>
        <dbReference type="Proteomes" id="UP001286174"/>
    </source>
</evidence>
<proteinExistence type="inferred from homology"/>
<keyword evidence="7 10" id="KW-0472">Membrane</keyword>
<dbReference type="HAMAP" id="MF_00815">
    <property type="entry name" value="ATP_synth_gamma_bact"/>
    <property type="match status" value="1"/>
</dbReference>
<dbReference type="GO" id="GO:0005524">
    <property type="term" value="F:ATP binding"/>
    <property type="evidence" value="ECO:0007669"/>
    <property type="project" value="UniProtKB-UniRule"/>
</dbReference>
<evidence type="ECO:0000256" key="2">
    <source>
        <dbReference type="ARBA" id="ARBA00004170"/>
    </source>
</evidence>
<sequence length="284" mass="32110">MSQSKQALRSRIKSVNSTKKITRAMEMIANAKLFKQRNKMESNREYAQRLQDTVNEIVTKNKGIDNQFMKPRTAKAVYSIVFCSDLGLCGGYNGNITRYVETYLNKEDPLILIGTSLFHILQEKGFHLLNDKPISSDHMDFMTLKGYVEDGVKQYQANKVGKVQLVYTKFINTMTFVPAEDVLLPCEVKEDQQVKENKNHVETLFEPDPDTILDALIPMMIADVAYSDWMESTTSEQGSRRVAMKTATDNANDLSDKLLLAYNKARQAAITQEITEIVSGSQAV</sequence>
<dbReference type="InterPro" id="IPR000131">
    <property type="entry name" value="ATP_synth_F1_gsu"/>
</dbReference>
<protein>
    <recommendedName>
        <fullName evidence="10">ATP synthase gamma chain</fullName>
    </recommendedName>
    <alternativeName>
        <fullName evidence="10">ATP synthase F1 sector gamma subunit</fullName>
    </alternativeName>
    <alternativeName>
        <fullName evidence="10">F-ATPase gamma subunit</fullName>
    </alternativeName>
</protein>
<keyword evidence="5 10" id="KW-0375">Hydrogen ion transport</keyword>
<evidence type="ECO:0000256" key="9">
    <source>
        <dbReference type="ARBA" id="ARBA00023310"/>
    </source>
</evidence>
<evidence type="ECO:0000256" key="5">
    <source>
        <dbReference type="ARBA" id="ARBA00022781"/>
    </source>
</evidence>
<comment type="subcellular location">
    <subcellularLocation>
        <location evidence="10">Cell membrane</location>
        <topology evidence="10">Peripheral membrane protein</topology>
    </subcellularLocation>
    <subcellularLocation>
        <location evidence="2">Membrane</location>
        <topology evidence="2">Peripheral membrane protein</topology>
    </subcellularLocation>
</comment>
<dbReference type="EMBL" id="JALBUR010000002">
    <property type="protein sequence ID" value="MDX8418781.1"/>
    <property type="molecule type" value="Genomic_DNA"/>
</dbReference>
<organism evidence="11 12">
    <name type="scientific">Grylomicrobium aquisgranensis</name>
    <dbReference type="NCBI Taxonomy" id="2926318"/>
    <lineage>
        <taxon>Bacteria</taxon>
        <taxon>Bacillati</taxon>
        <taxon>Bacillota</taxon>
        <taxon>Erysipelotrichia</taxon>
        <taxon>Erysipelotrichales</taxon>
        <taxon>Erysipelotrichaceae</taxon>
        <taxon>Grylomicrobium</taxon>
    </lineage>
</organism>
<comment type="subunit">
    <text evidence="10">F-type ATPases have 2 components, CF(1) - the catalytic core - and CF(0) - the membrane proton channel. CF(1) has five subunits: alpha(3), beta(3), gamma(1), delta(1), epsilon(1). CF(0) has three main subunits: a, b and c.</text>
</comment>
<dbReference type="NCBIfam" id="TIGR01146">
    <property type="entry name" value="ATPsyn_F1gamma"/>
    <property type="match status" value="1"/>
</dbReference>
<comment type="caution">
    <text evidence="11">The sequence shown here is derived from an EMBL/GenBank/DDBJ whole genome shotgun (WGS) entry which is preliminary data.</text>
</comment>
<dbReference type="Proteomes" id="UP001286174">
    <property type="component" value="Unassembled WGS sequence"/>
</dbReference>
<keyword evidence="4 10" id="KW-0813">Transport</keyword>
<dbReference type="InterPro" id="IPR035968">
    <property type="entry name" value="ATP_synth_F1_ATPase_gsu"/>
</dbReference>
<name>A0AB35U2I6_9FIRM</name>
<evidence type="ECO:0000313" key="11">
    <source>
        <dbReference type="EMBL" id="MDX8418781.1"/>
    </source>
</evidence>
<evidence type="ECO:0000256" key="8">
    <source>
        <dbReference type="ARBA" id="ARBA00023196"/>
    </source>
</evidence>
<dbReference type="CDD" id="cd12151">
    <property type="entry name" value="F1-ATPase_gamma"/>
    <property type="match status" value="1"/>
</dbReference>
<dbReference type="AlphaFoldDB" id="A0AB35U2I6"/>
<dbReference type="GO" id="GO:0045259">
    <property type="term" value="C:proton-transporting ATP synthase complex"/>
    <property type="evidence" value="ECO:0007669"/>
    <property type="project" value="UniProtKB-KW"/>
</dbReference>
<keyword evidence="8 10" id="KW-0139">CF(1)</keyword>
<accession>A0AB35U2I6</accession>
<dbReference type="PRINTS" id="PR00126">
    <property type="entry name" value="ATPASEGAMMA"/>
</dbReference>
<keyword evidence="12" id="KW-1185">Reference proteome</keyword>
<comment type="function">
    <text evidence="1 10">Produces ATP from ADP in the presence of a proton gradient across the membrane. The gamma chain is believed to be important in regulating ATPase activity and the flow of protons through the CF(0) complex.</text>
</comment>
<evidence type="ECO:0000256" key="1">
    <source>
        <dbReference type="ARBA" id="ARBA00003456"/>
    </source>
</evidence>
<dbReference type="GO" id="GO:0005886">
    <property type="term" value="C:plasma membrane"/>
    <property type="evidence" value="ECO:0007669"/>
    <property type="project" value="UniProtKB-SubCell"/>
</dbReference>
<gene>
    <name evidence="10 11" type="primary">atpG</name>
    <name evidence="11" type="ORF">MOZ60_01580</name>
</gene>
<dbReference type="PANTHER" id="PTHR11693:SF22">
    <property type="entry name" value="ATP SYNTHASE SUBUNIT GAMMA, MITOCHONDRIAL"/>
    <property type="match status" value="1"/>
</dbReference>
<evidence type="ECO:0000256" key="10">
    <source>
        <dbReference type="HAMAP-Rule" id="MF_00815"/>
    </source>
</evidence>
<reference evidence="11 12" key="1">
    <citation type="submission" date="2022-03" db="EMBL/GenBank/DDBJ databases">
        <title>Novel taxa within the pig intestine.</title>
        <authorList>
            <person name="Wylensek D."/>
            <person name="Bishof K."/>
            <person name="Afrizal A."/>
            <person name="Clavel T."/>
        </authorList>
    </citation>
    <scope>NUCLEOTIDE SEQUENCE [LARGE SCALE GENOMIC DNA]</scope>
    <source>
        <strain evidence="11 12">CLA-KB-P133</strain>
    </source>
</reference>